<dbReference type="Proteomes" id="UP000799764">
    <property type="component" value="Unassembled WGS sequence"/>
</dbReference>
<gene>
    <name evidence="2" type="ORF">P171DRAFT_427949</name>
</gene>
<accession>A0A9P4PV60</accession>
<evidence type="ECO:0000313" key="2">
    <source>
        <dbReference type="EMBL" id="KAF2449793.1"/>
    </source>
</evidence>
<organism evidence="2 3">
    <name type="scientific">Karstenula rhodostoma CBS 690.94</name>
    <dbReference type="NCBI Taxonomy" id="1392251"/>
    <lineage>
        <taxon>Eukaryota</taxon>
        <taxon>Fungi</taxon>
        <taxon>Dikarya</taxon>
        <taxon>Ascomycota</taxon>
        <taxon>Pezizomycotina</taxon>
        <taxon>Dothideomycetes</taxon>
        <taxon>Pleosporomycetidae</taxon>
        <taxon>Pleosporales</taxon>
        <taxon>Massarineae</taxon>
        <taxon>Didymosphaeriaceae</taxon>
        <taxon>Karstenula</taxon>
    </lineage>
</organism>
<sequence length="264" mass="30323">MGVAHLVIESPYSTRHWTVGDMRKLLYRRMGKLYARIFKGGVDFAVPGYTRLLARHGTHIRELFTVPLEPFREDEMMKHRKSSKTGRLTGDERIVQMYKDDDPNATHPQLKILLRENISIKGTTTIPKGLEHIPALKRIHAANASDLRAMGARWRSDRTPTHYTYASSWEVELLQHAYDMYTSDPDVGLPYLGSTDEESEIETDATDSDLESISETDDDESAPDATIYFGTIADWERVWKHKTSRRDDVKKVTFGPHFDIRRSV</sequence>
<dbReference type="AlphaFoldDB" id="A0A9P4PV60"/>
<evidence type="ECO:0000256" key="1">
    <source>
        <dbReference type="SAM" id="MobiDB-lite"/>
    </source>
</evidence>
<name>A0A9P4PV60_9PLEO</name>
<keyword evidence="3" id="KW-1185">Reference proteome</keyword>
<proteinExistence type="predicted"/>
<feature type="compositionally biased region" description="Acidic residues" evidence="1">
    <location>
        <begin position="195"/>
        <end position="222"/>
    </location>
</feature>
<comment type="caution">
    <text evidence="2">The sequence shown here is derived from an EMBL/GenBank/DDBJ whole genome shotgun (WGS) entry which is preliminary data.</text>
</comment>
<reference evidence="2" key="1">
    <citation type="journal article" date="2020" name="Stud. Mycol.">
        <title>101 Dothideomycetes genomes: a test case for predicting lifestyles and emergence of pathogens.</title>
        <authorList>
            <person name="Haridas S."/>
            <person name="Albert R."/>
            <person name="Binder M."/>
            <person name="Bloem J."/>
            <person name="Labutti K."/>
            <person name="Salamov A."/>
            <person name="Andreopoulos B."/>
            <person name="Baker S."/>
            <person name="Barry K."/>
            <person name="Bills G."/>
            <person name="Bluhm B."/>
            <person name="Cannon C."/>
            <person name="Castanera R."/>
            <person name="Culley D."/>
            <person name="Daum C."/>
            <person name="Ezra D."/>
            <person name="Gonzalez J."/>
            <person name="Henrissat B."/>
            <person name="Kuo A."/>
            <person name="Liang C."/>
            <person name="Lipzen A."/>
            <person name="Lutzoni F."/>
            <person name="Magnuson J."/>
            <person name="Mondo S."/>
            <person name="Nolan M."/>
            <person name="Ohm R."/>
            <person name="Pangilinan J."/>
            <person name="Park H.-J."/>
            <person name="Ramirez L."/>
            <person name="Alfaro M."/>
            <person name="Sun H."/>
            <person name="Tritt A."/>
            <person name="Yoshinaga Y."/>
            <person name="Zwiers L.-H."/>
            <person name="Turgeon B."/>
            <person name="Goodwin S."/>
            <person name="Spatafora J."/>
            <person name="Crous P."/>
            <person name="Grigoriev I."/>
        </authorList>
    </citation>
    <scope>NUCLEOTIDE SEQUENCE</scope>
    <source>
        <strain evidence="2">CBS 690.94</strain>
    </source>
</reference>
<feature type="region of interest" description="Disordered" evidence="1">
    <location>
        <begin position="193"/>
        <end position="223"/>
    </location>
</feature>
<protein>
    <submittedName>
        <fullName evidence="2">Uncharacterized protein</fullName>
    </submittedName>
</protein>
<evidence type="ECO:0000313" key="3">
    <source>
        <dbReference type="Proteomes" id="UP000799764"/>
    </source>
</evidence>
<dbReference type="EMBL" id="MU001494">
    <property type="protein sequence ID" value="KAF2449793.1"/>
    <property type="molecule type" value="Genomic_DNA"/>
</dbReference>